<dbReference type="AlphaFoldDB" id="A0A168L8M5"/>
<protein>
    <recommendedName>
        <fullName evidence="9">C4-dicarboxylate anaerobic carrier</fullName>
    </recommendedName>
</protein>
<evidence type="ECO:0008006" key="9">
    <source>
        <dbReference type="Google" id="ProtNLM"/>
    </source>
</evidence>
<evidence type="ECO:0000313" key="7">
    <source>
        <dbReference type="EMBL" id="OAA82820.1"/>
    </source>
</evidence>
<dbReference type="InterPro" id="IPR018385">
    <property type="entry name" value="C4_dicarb_anaerob_car-like"/>
</dbReference>
<evidence type="ECO:0000256" key="2">
    <source>
        <dbReference type="ARBA" id="ARBA00022475"/>
    </source>
</evidence>
<keyword evidence="5 6" id="KW-0472">Membrane</keyword>
<reference evidence="7 8" key="1">
    <citation type="journal article" date="2015" name="Biotechnol. Bioeng.">
        <title>Genome sequence and phenotypic characterization of Caulobacter segnis.</title>
        <authorList>
            <person name="Patel S."/>
            <person name="Fletcher B."/>
            <person name="Scott D.C."/>
            <person name="Ely B."/>
        </authorList>
    </citation>
    <scope>NUCLEOTIDE SEQUENCE [LARGE SCALE GENOMIC DNA]</scope>
    <source>
        <strain evidence="7 8">ERI-2</strain>
    </source>
</reference>
<gene>
    <name evidence="7" type="ORF">WY13_03888</name>
</gene>
<comment type="caution">
    <text evidence="7">The sequence shown here is derived from an EMBL/GenBank/DDBJ whole genome shotgun (WGS) entry which is preliminary data.</text>
</comment>
<comment type="subcellular location">
    <subcellularLocation>
        <location evidence="1">Cell membrane</location>
        <topology evidence="1">Multi-pass membrane protein</topology>
    </subcellularLocation>
</comment>
<dbReference type="Pfam" id="PF03606">
    <property type="entry name" value="DcuC"/>
    <property type="match status" value="1"/>
</dbReference>
<feature type="transmembrane region" description="Helical" evidence="6">
    <location>
        <begin position="20"/>
        <end position="47"/>
    </location>
</feature>
<accession>A0A168L8M5</accession>
<dbReference type="GO" id="GO:0005886">
    <property type="term" value="C:plasma membrane"/>
    <property type="evidence" value="ECO:0007669"/>
    <property type="project" value="UniProtKB-SubCell"/>
</dbReference>
<proteinExistence type="predicted"/>
<dbReference type="EMBL" id="LITT01000064">
    <property type="protein sequence ID" value="OAA82820.1"/>
    <property type="molecule type" value="Genomic_DNA"/>
</dbReference>
<keyword evidence="3 6" id="KW-0812">Transmembrane</keyword>
<feature type="transmembrane region" description="Helical" evidence="6">
    <location>
        <begin position="59"/>
        <end position="81"/>
    </location>
</feature>
<name>A0A168L8M5_9CLOT</name>
<evidence type="ECO:0000256" key="3">
    <source>
        <dbReference type="ARBA" id="ARBA00022692"/>
    </source>
</evidence>
<keyword evidence="4 6" id="KW-1133">Transmembrane helix</keyword>
<evidence type="ECO:0000256" key="4">
    <source>
        <dbReference type="ARBA" id="ARBA00022989"/>
    </source>
</evidence>
<evidence type="ECO:0000256" key="5">
    <source>
        <dbReference type="ARBA" id="ARBA00023136"/>
    </source>
</evidence>
<keyword evidence="2" id="KW-1003">Cell membrane</keyword>
<evidence type="ECO:0000313" key="8">
    <source>
        <dbReference type="Proteomes" id="UP000077407"/>
    </source>
</evidence>
<organism evidence="7 8">
    <name type="scientific">Clostridium ljungdahlii</name>
    <dbReference type="NCBI Taxonomy" id="1538"/>
    <lineage>
        <taxon>Bacteria</taxon>
        <taxon>Bacillati</taxon>
        <taxon>Bacillota</taxon>
        <taxon>Clostridia</taxon>
        <taxon>Eubacteriales</taxon>
        <taxon>Clostridiaceae</taxon>
        <taxon>Clostridium</taxon>
    </lineage>
</organism>
<evidence type="ECO:0000256" key="1">
    <source>
        <dbReference type="ARBA" id="ARBA00004651"/>
    </source>
</evidence>
<dbReference type="Proteomes" id="UP000077407">
    <property type="component" value="Unassembled WGS sequence"/>
</dbReference>
<dbReference type="PATRIC" id="fig|1538.10.peg.3960"/>
<sequence length="84" mass="9566">MTTMPIMIPLSEIIHLNKQIAILAFQFGDGFAHLAFPTVAVVVGYLAYTKVSFGKWLKFIWSFIVLVYIAAFFTLCIAFMINYH</sequence>
<evidence type="ECO:0000256" key="6">
    <source>
        <dbReference type="SAM" id="Phobius"/>
    </source>
</evidence>